<dbReference type="PANTHER" id="PTHR43190">
    <property type="entry name" value="N-ACETYL-D-GLUCOSAMINE KINASE"/>
    <property type="match status" value="1"/>
</dbReference>
<protein>
    <submittedName>
        <fullName evidence="1">BadF-type ATPase</fullName>
    </submittedName>
</protein>
<evidence type="ECO:0000313" key="2">
    <source>
        <dbReference type="Proteomes" id="UP000199421"/>
    </source>
</evidence>
<proteinExistence type="predicted"/>
<evidence type="ECO:0000313" key="1">
    <source>
        <dbReference type="EMBL" id="SEK95500.1"/>
    </source>
</evidence>
<dbReference type="InterPro" id="IPR043129">
    <property type="entry name" value="ATPase_NBD"/>
</dbReference>
<dbReference type="Gene3D" id="1.10.720.160">
    <property type="match status" value="1"/>
</dbReference>
<organism evidence="1 2">
    <name type="scientific">Olivibacter domesticus</name>
    <name type="common">Pseudosphingobacterium domesticum</name>
    <dbReference type="NCBI Taxonomy" id="407022"/>
    <lineage>
        <taxon>Bacteria</taxon>
        <taxon>Pseudomonadati</taxon>
        <taxon>Bacteroidota</taxon>
        <taxon>Sphingobacteriia</taxon>
        <taxon>Sphingobacteriales</taxon>
        <taxon>Sphingobacteriaceae</taxon>
        <taxon>Olivibacter</taxon>
    </lineage>
</organism>
<gene>
    <name evidence="1" type="ORF">SAMN05661044_01596</name>
</gene>
<dbReference type="Proteomes" id="UP000199421">
    <property type="component" value="Unassembled WGS sequence"/>
</dbReference>
<dbReference type="STRING" id="407022.SAMN05661044_01596"/>
<dbReference type="EMBL" id="FOAF01000001">
    <property type="protein sequence ID" value="SEK95500.1"/>
    <property type="molecule type" value="Genomic_DNA"/>
</dbReference>
<dbReference type="SUPFAM" id="SSF53067">
    <property type="entry name" value="Actin-like ATPase domain"/>
    <property type="match status" value="2"/>
</dbReference>
<sequence length="282" mass="32105">MIAVVYSGSRFADWRLAERGKVVAGFKTMGINPYHNDERYISQVLNKNNSLINYAERIKKIYFFGAGASSDERKQTVYDAFKNFFRYSKVLVEHDMLAAALATGGNEQSLVGILGSGSNAAYYDGRRIAESNYGLGYILADEGSANWMGRYLLRSYLSESLPVDLENRFVSYYPLDRKQIMEKVYRNPNAALFLSSFADFVAEQKGHEFVHNMVLEGFHTLFETYFVPLKNKHGFNKINFTGSVAAGYEEWLRQTANTFGMEVGVVIKEPIHNLLNYYLNKN</sequence>
<keyword evidence="2" id="KW-1185">Reference proteome</keyword>
<dbReference type="InterPro" id="IPR052519">
    <property type="entry name" value="Euk-type_GlcNAc_Kinase"/>
</dbReference>
<dbReference type="AlphaFoldDB" id="A0A1H7L9K7"/>
<dbReference type="OrthoDB" id="871343at2"/>
<dbReference type="PANTHER" id="PTHR43190:SF3">
    <property type="entry name" value="N-ACETYL-D-GLUCOSAMINE KINASE"/>
    <property type="match status" value="1"/>
</dbReference>
<dbReference type="RefSeq" id="WP_093321572.1">
    <property type="nucleotide sequence ID" value="NZ_FOAF01000001.1"/>
</dbReference>
<reference evidence="2" key="1">
    <citation type="submission" date="2016-10" db="EMBL/GenBank/DDBJ databases">
        <authorList>
            <person name="Varghese N."/>
            <person name="Submissions S."/>
        </authorList>
    </citation>
    <scope>NUCLEOTIDE SEQUENCE [LARGE SCALE GENOMIC DNA]</scope>
    <source>
        <strain evidence="2">DSM 18733</strain>
    </source>
</reference>
<name>A0A1H7L9K7_OLID1</name>
<dbReference type="Gene3D" id="3.30.420.40">
    <property type="match status" value="2"/>
</dbReference>
<dbReference type="CDD" id="cd24079">
    <property type="entry name" value="ASKHA_NBD_PG1100-like"/>
    <property type="match status" value="1"/>
</dbReference>
<accession>A0A1H7L9K7</accession>